<comment type="caution">
    <text evidence="3">The sequence shown here is derived from an EMBL/GenBank/DDBJ whole genome shotgun (WGS) entry which is preliminary data.</text>
</comment>
<name>A0ABW5DYB9_9PROT</name>
<keyword evidence="4" id="KW-1185">Reference proteome</keyword>
<evidence type="ECO:0000313" key="4">
    <source>
        <dbReference type="Proteomes" id="UP001597295"/>
    </source>
</evidence>
<gene>
    <name evidence="3" type="ORF">ACFSM5_15060</name>
</gene>
<dbReference type="Pfam" id="PF09982">
    <property type="entry name" value="LpxR"/>
    <property type="match status" value="1"/>
</dbReference>
<feature type="signal peptide" evidence="2">
    <location>
        <begin position="1"/>
        <end position="29"/>
    </location>
</feature>
<dbReference type="RefSeq" id="WP_379877273.1">
    <property type="nucleotide sequence ID" value="NZ_JBHUIP010000012.1"/>
</dbReference>
<protein>
    <submittedName>
        <fullName evidence="3">Lipid A deacylase LpxR family protein</fullName>
    </submittedName>
</protein>
<feature type="chain" id="PRO_5047305786" evidence="2">
    <location>
        <begin position="30"/>
        <end position="350"/>
    </location>
</feature>
<dbReference type="Proteomes" id="UP001597295">
    <property type="component" value="Unassembled WGS sequence"/>
</dbReference>
<reference evidence="4" key="1">
    <citation type="journal article" date="2019" name="Int. J. Syst. Evol. Microbiol.">
        <title>The Global Catalogue of Microorganisms (GCM) 10K type strain sequencing project: providing services to taxonomists for standard genome sequencing and annotation.</title>
        <authorList>
            <consortium name="The Broad Institute Genomics Platform"/>
            <consortium name="The Broad Institute Genome Sequencing Center for Infectious Disease"/>
            <person name="Wu L."/>
            <person name="Ma J."/>
        </authorList>
    </citation>
    <scope>NUCLEOTIDE SEQUENCE [LARGE SCALE GENOMIC DNA]</scope>
    <source>
        <strain evidence="4">CGMCC 1.19062</strain>
    </source>
</reference>
<evidence type="ECO:0000256" key="2">
    <source>
        <dbReference type="SAM" id="SignalP"/>
    </source>
</evidence>
<feature type="region of interest" description="Disordered" evidence="1">
    <location>
        <begin position="31"/>
        <end position="52"/>
    </location>
</feature>
<dbReference type="EMBL" id="JBHUIP010000012">
    <property type="protein sequence ID" value="MFD2264220.1"/>
    <property type="molecule type" value="Genomic_DNA"/>
</dbReference>
<dbReference type="InterPro" id="IPR037107">
    <property type="entry name" value="Put_OMP_sf"/>
</dbReference>
<sequence>MKSTEGRAQSALWLLAMTGFLLAPNLSHAQETAQTPATVPPKSAPEPKKESGTLSLTVENDLFNNFDRHYTNGVQLSWLSSPDQVPSWIQGGSKFLFPDQSAARIEYALGQNMYTPKDITRIVPDADDRPYAGWLYGSVGIIAETGRQLDQLQLSLGVVGPAALAGETQKAVHKVTGSNHPQGWGSQLNNEPAIQLTYQRSLRAFATGDIWGMSIDATPHFGGALGNVFTYANGGGTLRFGYNLPDDYGPPRIQPSLPGAGYFETVDDFGWYLFAGFDGRAIARNMFLDGNTWTDSPSVDKKHFVLDAQAGIAVVWRDTRIAYTYIYRTREFDGQENPDQFGALSVSFRF</sequence>
<dbReference type="Gene3D" id="2.40.128.140">
    <property type="entry name" value="Outer membrane protein"/>
    <property type="match status" value="1"/>
</dbReference>
<proteinExistence type="predicted"/>
<dbReference type="InterPro" id="IPR018707">
    <property type="entry name" value="LpxR"/>
</dbReference>
<organism evidence="3 4">
    <name type="scientific">Lacibacterium aquatile</name>
    <dbReference type="NCBI Taxonomy" id="1168082"/>
    <lineage>
        <taxon>Bacteria</taxon>
        <taxon>Pseudomonadati</taxon>
        <taxon>Pseudomonadota</taxon>
        <taxon>Alphaproteobacteria</taxon>
        <taxon>Rhodospirillales</taxon>
        <taxon>Rhodospirillaceae</taxon>
    </lineage>
</organism>
<evidence type="ECO:0000256" key="1">
    <source>
        <dbReference type="SAM" id="MobiDB-lite"/>
    </source>
</evidence>
<evidence type="ECO:0000313" key="3">
    <source>
        <dbReference type="EMBL" id="MFD2264220.1"/>
    </source>
</evidence>
<accession>A0ABW5DYB9</accession>
<keyword evidence="2" id="KW-0732">Signal</keyword>